<evidence type="ECO:0000313" key="8">
    <source>
        <dbReference type="EMBL" id="MFD0624429.1"/>
    </source>
</evidence>
<feature type="transmembrane region" description="Helical" evidence="6">
    <location>
        <begin position="183"/>
        <end position="203"/>
    </location>
</feature>
<keyword evidence="6" id="KW-1003">Cell membrane</keyword>
<dbReference type="PANTHER" id="PTHR43229:SF2">
    <property type="entry name" value="NODULATION PROTEIN J"/>
    <property type="match status" value="1"/>
</dbReference>
<evidence type="ECO:0000256" key="2">
    <source>
        <dbReference type="ARBA" id="ARBA00022692"/>
    </source>
</evidence>
<dbReference type="Pfam" id="PF01061">
    <property type="entry name" value="ABC2_membrane"/>
    <property type="match status" value="1"/>
</dbReference>
<feature type="transmembrane region" description="Helical" evidence="6">
    <location>
        <begin position="37"/>
        <end position="60"/>
    </location>
</feature>
<evidence type="ECO:0000256" key="5">
    <source>
        <dbReference type="ARBA" id="ARBA00023251"/>
    </source>
</evidence>
<accession>A0ABW2WSR3</accession>
<organism evidence="8 9">
    <name type="scientific">Streptomyces sanglieri</name>
    <dbReference type="NCBI Taxonomy" id="193460"/>
    <lineage>
        <taxon>Bacteria</taxon>
        <taxon>Bacillati</taxon>
        <taxon>Actinomycetota</taxon>
        <taxon>Actinomycetes</taxon>
        <taxon>Kitasatosporales</taxon>
        <taxon>Streptomycetaceae</taxon>
        <taxon>Streptomyces</taxon>
    </lineage>
</organism>
<gene>
    <name evidence="8" type="ORF">ACFQ2K_18270</name>
</gene>
<evidence type="ECO:0000313" key="9">
    <source>
        <dbReference type="Proteomes" id="UP001596915"/>
    </source>
</evidence>
<feature type="transmembrane region" description="Helical" evidence="6">
    <location>
        <begin position="236"/>
        <end position="258"/>
    </location>
</feature>
<evidence type="ECO:0000256" key="1">
    <source>
        <dbReference type="ARBA" id="ARBA00004141"/>
    </source>
</evidence>
<dbReference type="InterPro" id="IPR000412">
    <property type="entry name" value="ABC_2_transport"/>
</dbReference>
<evidence type="ECO:0000256" key="4">
    <source>
        <dbReference type="ARBA" id="ARBA00023136"/>
    </source>
</evidence>
<dbReference type="InterPro" id="IPR051784">
    <property type="entry name" value="Nod_factor_ABC_transporter"/>
</dbReference>
<reference evidence="9" key="1">
    <citation type="journal article" date="2019" name="Int. J. Syst. Evol. Microbiol.">
        <title>The Global Catalogue of Microorganisms (GCM) 10K type strain sequencing project: providing services to taxonomists for standard genome sequencing and annotation.</title>
        <authorList>
            <consortium name="The Broad Institute Genomics Platform"/>
            <consortium name="The Broad Institute Genome Sequencing Center for Infectious Disease"/>
            <person name="Wu L."/>
            <person name="Ma J."/>
        </authorList>
    </citation>
    <scope>NUCLEOTIDE SEQUENCE [LARGE SCALE GENOMIC DNA]</scope>
    <source>
        <strain evidence="9">JCM 12607</strain>
    </source>
</reference>
<keyword evidence="6" id="KW-0813">Transport</keyword>
<comment type="caution">
    <text evidence="8">The sequence shown here is derived from an EMBL/GenBank/DDBJ whole genome shotgun (WGS) entry which is preliminary data.</text>
</comment>
<feature type="transmembrane region" description="Helical" evidence="6">
    <location>
        <begin position="72"/>
        <end position="94"/>
    </location>
</feature>
<keyword evidence="3 6" id="KW-1133">Transmembrane helix</keyword>
<dbReference type="PIRSF" id="PIRSF006648">
    <property type="entry name" value="DrrB"/>
    <property type="match status" value="1"/>
</dbReference>
<dbReference type="EMBL" id="JBHTGL010000008">
    <property type="protein sequence ID" value="MFD0624429.1"/>
    <property type="molecule type" value="Genomic_DNA"/>
</dbReference>
<proteinExistence type="inferred from homology"/>
<keyword evidence="4 6" id="KW-0472">Membrane</keyword>
<feature type="domain" description="ABC transmembrane type-2" evidence="7">
    <location>
        <begin position="36"/>
        <end position="265"/>
    </location>
</feature>
<dbReference type="InterPro" id="IPR047817">
    <property type="entry name" value="ABC2_TM_bact-type"/>
</dbReference>
<comment type="subcellular location">
    <subcellularLocation>
        <location evidence="6">Cell membrane</location>
        <topology evidence="6">Multi-pass membrane protein</topology>
    </subcellularLocation>
    <subcellularLocation>
        <location evidence="1">Membrane</location>
        <topology evidence="1">Multi-pass membrane protein</topology>
    </subcellularLocation>
</comment>
<dbReference type="PROSITE" id="PS51012">
    <property type="entry name" value="ABC_TM2"/>
    <property type="match status" value="1"/>
</dbReference>
<dbReference type="PANTHER" id="PTHR43229">
    <property type="entry name" value="NODULATION PROTEIN J"/>
    <property type="match status" value="1"/>
</dbReference>
<evidence type="ECO:0000256" key="3">
    <source>
        <dbReference type="ARBA" id="ARBA00022989"/>
    </source>
</evidence>
<keyword evidence="5" id="KW-0046">Antibiotic resistance</keyword>
<keyword evidence="9" id="KW-1185">Reference proteome</keyword>
<evidence type="ECO:0000259" key="7">
    <source>
        <dbReference type="PROSITE" id="PS51012"/>
    </source>
</evidence>
<feature type="transmembrane region" description="Helical" evidence="6">
    <location>
        <begin position="115"/>
        <end position="137"/>
    </location>
</feature>
<evidence type="ECO:0000256" key="6">
    <source>
        <dbReference type="RuleBase" id="RU361157"/>
    </source>
</evidence>
<comment type="similarity">
    <text evidence="6">Belongs to the ABC-2 integral membrane protein family.</text>
</comment>
<keyword evidence="2 6" id="KW-0812">Transmembrane</keyword>
<name>A0ABW2WSR3_9ACTN</name>
<dbReference type="Proteomes" id="UP001596915">
    <property type="component" value="Unassembled WGS sequence"/>
</dbReference>
<dbReference type="InterPro" id="IPR013525">
    <property type="entry name" value="ABC2_TM"/>
</dbReference>
<protein>
    <recommendedName>
        <fullName evidence="6">Transport permease protein</fullName>
    </recommendedName>
</protein>
<feature type="transmembrane region" description="Helical" evidence="6">
    <location>
        <begin position="149"/>
        <end position="176"/>
    </location>
</feature>
<sequence length="268" mass="28291">MTTPTRTSPPVGPLEAVGSTLSLASRNITKLRKSPGAILDVTLQPLLMLFMFTLLFSGAIGGGDRDAYLQQLVPGLMVFSPLYVTIGTGVALCTDISKGFFDRLRSLPIARSAPLAGIVIGDVARYLVSVTVVLAVGTLMGFRVHTNPVAVLASVGLMITFGLCICWMAILVGILLDSPAAVPGVLIGAVMPLSFGSNVFAAADSMPGWVQVWVNVNPVTLMTDVNRALLLGEGQVMGPLLGGLVWMAGFVAVFFPLSMRAYRRRLGR</sequence>